<keyword evidence="3" id="KW-1185">Reference proteome</keyword>
<feature type="compositionally biased region" description="Basic residues" evidence="1">
    <location>
        <begin position="7"/>
        <end position="19"/>
    </location>
</feature>
<sequence length="139" mass="16426">MSFQGRVRGRGRPYHHRNYRNNERPHSMTSPSAQSLPTQRTTNISKHDNNCCREITISLELEANGTHFLAELKNMWNMLKKSPPVINKLHQYLNASENPYVDVLQLLYNCQEFYSAKSKTLPMFVAEEFKNWRRRRGTR</sequence>
<comment type="caution">
    <text evidence="2">The sequence shown here is derived from an EMBL/GenBank/DDBJ whole genome shotgun (WGS) entry which is preliminary data.</text>
</comment>
<dbReference type="EMBL" id="JAPWTK010000051">
    <property type="protein sequence ID" value="KAJ8954053.1"/>
    <property type="molecule type" value="Genomic_DNA"/>
</dbReference>
<dbReference type="Proteomes" id="UP001162162">
    <property type="component" value="Unassembled WGS sequence"/>
</dbReference>
<evidence type="ECO:0000313" key="2">
    <source>
        <dbReference type="EMBL" id="KAJ8954053.1"/>
    </source>
</evidence>
<feature type="region of interest" description="Disordered" evidence="1">
    <location>
        <begin position="1"/>
        <end position="45"/>
    </location>
</feature>
<organism evidence="2 3">
    <name type="scientific">Aromia moschata</name>
    <dbReference type="NCBI Taxonomy" id="1265417"/>
    <lineage>
        <taxon>Eukaryota</taxon>
        <taxon>Metazoa</taxon>
        <taxon>Ecdysozoa</taxon>
        <taxon>Arthropoda</taxon>
        <taxon>Hexapoda</taxon>
        <taxon>Insecta</taxon>
        <taxon>Pterygota</taxon>
        <taxon>Neoptera</taxon>
        <taxon>Endopterygota</taxon>
        <taxon>Coleoptera</taxon>
        <taxon>Polyphaga</taxon>
        <taxon>Cucujiformia</taxon>
        <taxon>Chrysomeloidea</taxon>
        <taxon>Cerambycidae</taxon>
        <taxon>Cerambycinae</taxon>
        <taxon>Callichromatini</taxon>
        <taxon>Aromia</taxon>
    </lineage>
</organism>
<gene>
    <name evidence="2" type="ORF">NQ318_004358</name>
</gene>
<name>A0AAV8YRP5_9CUCU</name>
<proteinExistence type="predicted"/>
<accession>A0AAV8YRP5</accession>
<feature type="compositionally biased region" description="Polar residues" evidence="1">
    <location>
        <begin position="27"/>
        <end position="44"/>
    </location>
</feature>
<evidence type="ECO:0000313" key="3">
    <source>
        <dbReference type="Proteomes" id="UP001162162"/>
    </source>
</evidence>
<evidence type="ECO:0000256" key="1">
    <source>
        <dbReference type="SAM" id="MobiDB-lite"/>
    </source>
</evidence>
<reference evidence="2" key="1">
    <citation type="journal article" date="2023" name="Insect Mol. Biol.">
        <title>Genome sequencing provides insights into the evolution of gene families encoding plant cell wall-degrading enzymes in longhorned beetles.</title>
        <authorList>
            <person name="Shin N.R."/>
            <person name="Okamura Y."/>
            <person name="Kirsch R."/>
            <person name="Pauchet Y."/>
        </authorList>
    </citation>
    <scope>NUCLEOTIDE SEQUENCE</scope>
    <source>
        <strain evidence="2">AMC_N1</strain>
    </source>
</reference>
<protein>
    <submittedName>
        <fullName evidence="2">Uncharacterized protein</fullName>
    </submittedName>
</protein>
<dbReference type="AlphaFoldDB" id="A0AAV8YRP5"/>